<evidence type="ECO:0000256" key="6">
    <source>
        <dbReference type="ARBA" id="ARBA00007995"/>
    </source>
</evidence>
<evidence type="ECO:0000256" key="16">
    <source>
        <dbReference type="ARBA" id="ARBA00022679"/>
    </source>
</evidence>
<dbReference type="EC" id="2.1.2.2" evidence="8"/>
<evidence type="ECO:0000256" key="8">
    <source>
        <dbReference type="ARBA" id="ARBA00012254"/>
    </source>
</evidence>
<dbReference type="NCBIfam" id="TIGR01733">
    <property type="entry name" value="AA-adenyl-dom"/>
    <property type="match status" value="1"/>
</dbReference>
<dbReference type="EC" id="1.2.1.95" evidence="10"/>
<dbReference type="PROSITE" id="PS00455">
    <property type="entry name" value="AMP_BINDING"/>
    <property type="match status" value="1"/>
</dbReference>
<dbReference type="Gene3D" id="3.40.50.170">
    <property type="entry name" value="Formyl transferase, N-terminal domain"/>
    <property type="match status" value="1"/>
</dbReference>
<reference evidence="33 34" key="1">
    <citation type="journal article" date="2013" name="MBio">
        <title>Genome sequencing of the plant pathogen Taphrina deformans, the causal agent of peach leaf curl.</title>
        <authorList>
            <person name="Cisse O.H."/>
            <person name="Almeida J.M.G.C.F."/>
            <person name="Fonseca A."/>
            <person name="Kumar A.A."/>
            <person name="Salojaervi J."/>
            <person name="Overmyer K."/>
            <person name="Hauser P.M."/>
            <person name="Pagni M."/>
        </authorList>
    </citation>
    <scope>NUCLEOTIDE SEQUENCE [LARGE SCALE GENOMIC DNA]</scope>
    <source>
        <strain evidence="34">PYCC 5710 / ATCC 11124 / CBS 356.35 / IMI 108563 / JCM 9778 / NBRC 8474</strain>
    </source>
</reference>
<dbReference type="GO" id="GO:0016155">
    <property type="term" value="F:formyltetrahydrofolate dehydrogenase activity"/>
    <property type="evidence" value="ECO:0007669"/>
    <property type="project" value="UniProtKB-EC"/>
</dbReference>
<sequence>MPTDIDSAAVELRGLVLTNMSIWKTRLQNSTLSHLPADFTRPSPPKNVESVIKRSNASNTKEALLAAFFLLVSKLTGDLDISVGTNSQSGKPYVLRVNDIKPDDTFGTFIEEISRTKDVFEQDADSFEEAHTDLGSTSLYHLRFLDETNNGVGLVGSSNLDLDLTLYYGKDSLTVSYNSLLFSSARIEILISQLLSISTAAKSTRIGDLTTVESSQAHVLPDPVSDLHWNEFRGPISSIFATNAEKHPEKPCVVVSTPENTELIFTYDTIHRKSNALSNHLLSQGIKRGEVVVIYAFRGVDLVVAVMAILKAGATFSVIDPAYPDARQCIYLDVARPRGLLVLKKAGVISSHVRDFITEKLEPLKVDIDDLELSDDGSTLHGLGGECNEGNTGIEIGPDDIPTLSFTSGSEGIPKGVRGRHFSLTYYFPWMAEHFGLSSSDRFTMLSGIAHDPIQRDMFTPLFLGATLVVPTSEDIGVPGRLAEWCAEKKVSVTHLTPAMGQLLSSQVAAGVQISSLRNAFFVGDVLTKRDVKRLQGLARSVDIINMYGTTETQRSVSFYRIPSVAKDASFLNSCKDIMPAGRGMKDVQLLVVSRDGSRRVCGVGEVGEIFVRAGGLAEGYLALDDVTAQKFVKSWFVEEEAWNQLSYKGAGTWKGARDRLYRSGDLGRYLPDGNVECSGRADDQVKIRGFRIELGEIDTHLSRHPLVRENVTLLRRDKDEEPTLVSYFVADQKKELEELLATEQSSNVKQLTVLISGSGSNLQALIDATESGVLKGKAQITKVISNRKDAYGLKRAAQAGIATEVWSLAKSRKQFGSSREEYDKELARLILKDGKPDLVVCAGFMHILSPEFLAPMESAKVGIINLHPALPGQFNGARAIERAHEAYQTGAISKTGIMIHWVIAEVDMGKPILVQDVPIEKADSLEDLQNRIHGEEHKAIVTATHQIVTSLPSDTLVERMQKYQPLIKDIRNYLKGKLAAYAVPSVFVPLEKMPLNPNGKVDKPALPYPDTAQQAAVSRSSKTTSGTLDPTQQKMHDIWREVLPSAPSAIALDDDFFDLGGHSILATKLIFKIRTTFVLDNVPLGLIFKEPTIGGLSAQIDRLRNGELDLPKDSQSNSSTEPAYAKDAEELCASTLPKTFPTRAAIGTEENVTVFLTGATGFLGTFLLRDLLQRKTVTSVITHVRAKDEKTGLQRLIATLEGYGVWQEAWASRLSVVCGDLAEERLGLSQSAWTELAGKVDCVIHNGALVHWVFPYSQLRGPNVLGTMTCLSLCATGKPKNFTFVSSTAVLDNEHYVRESDKLLAQGKDGILESDDMSGSSKGLGIGYGQVKWVGEYVTREAGRRGLSGCVVRPGYIVGDTETGVTNPDDFIVRLIKGCIQIGAYPDIHNPVNMTPVDHVARVVCAATFSPPTSPAGHHALKVAHVTGHPRSRFIDFLGMLSVYGFEAKKVDYIPWKQMLESHVSQSKENALYPLLHFVTEDLPSSTKAPEMDDANARESLKGDVRFTGVDASAGRGVEVKEMGTALAFLVAVGFLDAPQEGEGRDRLPLPKIDIPADVREKFGFVGGRGSSSK</sequence>
<keyword evidence="16" id="KW-0808">Transferase</keyword>
<dbReference type="SUPFAM" id="SSF53328">
    <property type="entry name" value="Formyltransferase"/>
    <property type="match status" value="1"/>
</dbReference>
<dbReference type="NCBIfam" id="TIGR01746">
    <property type="entry name" value="Thioester-redct"/>
    <property type="match status" value="1"/>
</dbReference>
<evidence type="ECO:0000256" key="28">
    <source>
        <dbReference type="ARBA" id="ARBA00048260"/>
    </source>
</evidence>
<evidence type="ECO:0000256" key="27">
    <source>
        <dbReference type="ARBA" id="ARBA00048239"/>
    </source>
</evidence>
<comment type="catalytic activity">
    <reaction evidence="29">
        <text>(S)-2-amino-6-oxohexanoate + NAD(+) + H2O = L-2-aminoadipate + NADH + 2 H(+)</text>
        <dbReference type="Rhea" id="RHEA:12308"/>
        <dbReference type="ChEBI" id="CHEBI:15377"/>
        <dbReference type="ChEBI" id="CHEBI:15378"/>
        <dbReference type="ChEBI" id="CHEBI:57540"/>
        <dbReference type="ChEBI" id="CHEBI:57945"/>
        <dbReference type="ChEBI" id="CHEBI:58321"/>
        <dbReference type="ChEBI" id="CHEBI:58672"/>
        <dbReference type="EC" id="1.2.1.31"/>
    </reaction>
</comment>
<evidence type="ECO:0000256" key="29">
    <source>
        <dbReference type="ARBA" id="ARBA00048414"/>
    </source>
</evidence>
<dbReference type="Gene3D" id="3.40.50.720">
    <property type="entry name" value="NAD(P)-binding Rossmann-like Domain"/>
    <property type="match status" value="1"/>
</dbReference>
<dbReference type="eggNOG" id="KOG3076">
    <property type="taxonomic scope" value="Eukaryota"/>
</dbReference>
<dbReference type="NCBIfam" id="TIGR00639">
    <property type="entry name" value="PurN"/>
    <property type="match status" value="1"/>
</dbReference>
<evidence type="ECO:0000256" key="21">
    <source>
        <dbReference type="ARBA" id="ARBA00031335"/>
    </source>
</evidence>
<evidence type="ECO:0000256" key="10">
    <source>
        <dbReference type="ARBA" id="ARBA00012913"/>
    </source>
</evidence>
<dbReference type="InterPro" id="IPR010080">
    <property type="entry name" value="Thioester_reductase-like_dom"/>
</dbReference>
<comment type="pathway">
    <text evidence="4">Purine metabolism; IMP biosynthesis via de novo pathway; N(2)-formyl-N(1)-(5-phospho-D-ribosyl)glycinamide from N(1)-(5-phospho-D-ribosyl)glycinamide (10-formyl THF route): step 1/1.</text>
</comment>
<keyword evidence="19" id="KW-0560">Oxidoreductase</keyword>
<dbReference type="Pfam" id="PF00550">
    <property type="entry name" value="PP-binding"/>
    <property type="match status" value="1"/>
</dbReference>
<evidence type="ECO:0000256" key="31">
    <source>
        <dbReference type="SAM" id="MobiDB-lite"/>
    </source>
</evidence>
<dbReference type="GO" id="GO:0019878">
    <property type="term" value="P:lysine biosynthetic process via aminoadipic acid"/>
    <property type="evidence" value="ECO:0007669"/>
    <property type="project" value="UniProtKB-ARBA"/>
</dbReference>
<evidence type="ECO:0000256" key="4">
    <source>
        <dbReference type="ARBA" id="ARBA00005054"/>
    </source>
</evidence>
<dbReference type="Gene3D" id="3.30.559.30">
    <property type="entry name" value="Nonribosomal peptide synthetase, condensation domain"/>
    <property type="match status" value="1"/>
</dbReference>
<dbReference type="SUPFAM" id="SSF47336">
    <property type="entry name" value="ACP-like"/>
    <property type="match status" value="1"/>
</dbReference>
<dbReference type="eggNOG" id="KOG1178">
    <property type="taxonomic scope" value="Eukaryota"/>
</dbReference>
<dbReference type="PROSITE" id="PS00373">
    <property type="entry name" value="GART"/>
    <property type="match status" value="1"/>
</dbReference>
<evidence type="ECO:0000256" key="3">
    <source>
        <dbReference type="ARBA" id="ARBA00004827"/>
    </source>
</evidence>
<dbReference type="GO" id="GO:0004043">
    <property type="term" value="F:L-aminoadipate-semialdehyde dehydrogenase [NAD(P)+] activity"/>
    <property type="evidence" value="ECO:0007669"/>
    <property type="project" value="UniProtKB-EC"/>
</dbReference>
<dbReference type="InterPro" id="IPR001555">
    <property type="entry name" value="GART_AS"/>
</dbReference>
<accession>R4XEZ6</accession>
<evidence type="ECO:0000256" key="23">
    <source>
        <dbReference type="ARBA" id="ARBA00038440"/>
    </source>
</evidence>
<proteinExistence type="inferred from homology"/>
<evidence type="ECO:0000256" key="30">
    <source>
        <dbReference type="ARBA" id="ARBA00049537"/>
    </source>
</evidence>
<evidence type="ECO:0000256" key="22">
    <source>
        <dbReference type="ARBA" id="ARBA00032195"/>
    </source>
</evidence>
<keyword evidence="20" id="KW-0457">Lysine biosynthesis</keyword>
<comment type="pathway">
    <text evidence="3">Amino-acid biosynthesis; L-lysine biosynthesis via AAA pathway; L-lysine from L-alpha-aminoadipate (fungal route): step 1/3.</text>
</comment>
<evidence type="ECO:0000256" key="11">
    <source>
        <dbReference type="ARBA" id="ARBA00013073"/>
    </source>
</evidence>
<evidence type="ECO:0000256" key="9">
    <source>
        <dbReference type="ARBA" id="ARBA00012858"/>
    </source>
</evidence>
<keyword evidence="14" id="KW-0597">Phosphoprotein</keyword>
<dbReference type="HAMAP" id="MF_01930">
    <property type="entry name" value="PurN"/>
    <property type="match status" value="1"/>
</dbReference>
<dbReference type="SUPFAM" id="SSF51735">
    <property type="entry name" value="NAD(P)-binding Rossmann-fold domains"/>
    <property type="match status" value="1"/>
</dbReference>
<dbReference type="EC" id="1.5.1.6" evidence="9"/>
<keyword evidence="13" id="KW-0596">Phosphopantetheine</keyword>
<dbReference type="PROSITE" id="PS50075">
    <property type="entry name" value="CARRIER"/>
    <property type="match status" value="1"/>
</dbReference>
<dbReference type="Pfam" id="PF07993">
    <property type="entry name" value="NAD_binding_4"/>
    <property type="match status" value="1"/>
</dbReference>
<dbReference type="STRING" id="1097556.R4XEZ6"/>
<feature type="domain" description="Carrier" evidence="32">
    <location>
        <begin position="1027"/>
        <end position="1105"/>
    </location>
</feature>
<evidence type="ECO:0000313" key="33">
    <source>
        <dbReference type="EMBL" id="CCG84356.1"/>
    </source>
</evidence>
<dbReference type="PANTHER" id="PTHR44845">
    <property type="entry name" value="CARRIER DOMAIN-CONTAINING PROTEIN"/>
    <property type="match status" value="1"/>
</dbReference>
<keyword evidence="18" id="KW-0521">NADP</keyword>
<name>R4XEZ6_TAPDE</name>
<dbReference type="SUPFAM" id="SSF56801">
    <property type="entry name" value="Acetyl-CoA synthetase-like"/>
    <property type="match status" value="1"/>
</dbReference>
<dbReference type="OrthoDB" id="329835at2759"/>
<evidence type="ECO:0000256" key="1">
    <source>
        <dbReference type="ARBA" id="ARBA00001957"/>
    </source>
</evidence>
<dbReference type="InterPro" id="IPR004607">
    <property type="entry name" value="GART"/>
</dbReference>
<dbReference type="Pfam" id="PF00551">
    <property type="entry name" value="Formyl_trans_N"/>
    <property type="match status" value="1"/>
</dbReference>
<comment type="function">
    <text evidence="2">Catalyzes the activation of alpha-aminoadipate by ATP-dependent adenylation and the reduction of activated alpha-aminoadipate by NADPH. The activated alpha-aminoadipate is bound to the phosphopantheinyl group of the enzyme itself before it is reduced to (S)-2-amino-6-oxohexanoate.</text>
</comment>
<comment type="similarity">
    <text evidence="5">Belongs to the ATP-dependent AMP-binding enzyme family.</text>
</comment>
<dbReference type="PANTHER" id="PTHR44845:SF1">
    <property type="entry name" value="L-2-AMINOADIPATE REDUCTASE"/>
    <property type="match status" value="1"/>
</dbReference>
<dbReference type="GO" id="GO:0006189">
    <property type="term" value="P:'de novo' IMP biosynthetic process"/>
    <property type="evidence" value="ECO:0007669"/>
    <property type="project" value="UniProtKB-UniPathway"/>
</dbReference>
<evidence type="ECO:0000256" key="7">
    <source>
        <dbReference type="ARBA" id="ARBA00010978"/>
    </source>
</evidence>
<comment type="similarity">
    <text evidence="23">Belongs to the GART family.</text>
</comment>
<dbReference type="CDD" id="cd08645">
    <property type="entry name" value="FMT_core_GART"/>
    <property type="match status" value="1"/>
</dbReference>
<evidence type="ECO:0000256" key="19">
    <source>
        <dbReference type="ARBA" id="ARBA00023002"/>
    </source>
</evidence>
<evidence type="ECO:0000256" key="5">
    <source>
        <dbReference type="ARBA" id="ARBA00006432"/>
    </source>
</evidence>
<dbReference type="InterPro" id="IPR009081">
    <property type="entry name" value="PP-bd_ACP"/>
</dbReference>
<keyword evidence="15" id="KW-0028">Amino-acid biosynthesis</keyword>
<dbReference type="InterPro" id="IPR010071">
    <property type="entry name" value="AA_adenyl_dom"/>
</dbReference>
<dbReference type="InterPro" id="IPR013120">
    <property type="entry name" value="FAR_NAD-bd"/>
</dbReference>
<dbReference type="InterPro" id="IPR042099">
    <property type="entry name" value="ANL_N_sf"/>
</dbReference>
<feature type="region of interest" description="Disordered" evidence="31">
    <location>
        <begin position="1004"/>
        <end position="1032"/>
    </location>
</feature>
<dbReference type="GO" id="GO:0009258">
    <property type="term" value="P:10-formyltetrahydrofolate catabolic process"/>
    <property type="evidence" value="ECO:0007669"/>
    <property type="project" value="UniProtKB-ARBA"/>
</dbReference>
<dbReference type="Gene3D" id="3.40.50.12780">
    <property type="entry name" value="N-terminal domain of ligase-like"/>
    <property type="match status" value="1"/>
</dbReference>
<organism evidence="33 34">
    <name type="scientific">Taphrina deformans (strain PYCC 5710 / ATCC 11124 / CBS 356.35 / IMI 108563 / JCM 9778 / NBRC 8474)</name>
    <name type="common">Peach leaf curl fungus</name>
    <name type="synonym">Lalaria deformans</name>
    <dbReference type="NCBI Taxonomy" id="1097556"/>
    <lineage>
        <taxon>Eukaryota</taxon>
        <taxon>Fungi</taxon>
        <taxon>Dikarya</taxon>
        <taxon>Ascomycota</taxon>
        <taxon>Taphrinomycotina</taxon>
        <taxon>Taphrinomycetes</taxon>
        <taxon>Taphrinales</taxon>
        <taxon>Taphrinaceae</taxon>
        <taxon>Taphrina</taxon>
    </lineage>
</organism>
<evidence type="ECO:0000256" key="2">
    <source>
        <dbReference type="ARBA" id="ARBA00003499"/>
    </source>
</evidence>
<dbReference type="UniPathway" id="UPA00074">
    <property type="reaction ID" value="UER00126"/>
</dbReference>
<evidence type="ECO:0000256" key="13">
    <source>
        <dbReference type="ARBA" id="ARBA00022450"/>
    </source>
</evidence>
<feature type="compositionally biased region" description="Polar residues" evidence="31">
    <location>
        <begin position="1012"/>
        <end position="1032"/>
    </location>
</feature>
<comment type="catalytic activity">
    <reaction evidence="26">
        <text>N(1)-(5-phospho-beta-D-ribosyl)glycinamide + (6R)-10-formyltetrahydrofolate = N(2)-formyl-N(1)-(5-phospho-beta-D-ribosyl)glycinamide + (6S)-5,6,7,8-tetrahydrofolate + H(+)</text>
        <dbReference type="Rhea" id="RHEA:15053"/>
        <dbReference type="ChEBI" id="CHEBI:15378"/>
        <dbReference type="ChEBI" id="CHEBI:57453"/>
        <dbReference type="ChEBI" id="CHEBI:143788"/>
        <dbReference type="ChEBI" id="CHEBI:147286"/>
        <dbReference type="ChEBI" id="CHEBI:195366"/>
        <dbReference type="EC" id="2.1.2.2"/>
    </reaction>
</comment>
<dbReference type="InterPro" id="IPR045851">
    <property type="entry name" value="AMP-bd_C_sf"/>
</dbReference>
<evidence type="ECO:0000256" key="12">
    <source>
        <dbReference type="ARBA" id="ARBA00022076"/>
    </source>
</evidence>
<evidence type="ECO:0000256" key="25">
    <source>
        <dbReference type="ARBA" id="ARBA00041682"/>
    </source>
</evidence>
<comment type="caution">
    <text evidence="33">The sequence shown here is derived from an EMBL/GenBank/DDBJ whole genome shotgun (WGS) entry which is preliminary data.</text>
</comment>
<dbReference type="InterPro" id="IPR020845">
    <property type="entry name" value="AMP-binding_CS"/>
</dbReference>
<dbReference type="InterPro" id="IPR002376">
    <property type="entry name" value="Formyl_transf_N"/>
</dbReference>
<dbReference type="EC" id="1.2.1.31" evidence="11"/>
<evidence type="ECO:0000256" key="26">
    <source>
        <dbReference type="ARBA" id="ARBA00047664"/>
    </source>
</evidence>
<dbReference type="EMBL" id="CAHR02000227">
    <property type="protein sequence ID" value="CCG84356.1"/>
    <property type="molecule type" value="Genomic_DNA"/>
</dbReference>
<dbReference type="InterPro" id="IPR006162">
    <property type="entry name" value="Ppantetheine_attach_site"/>
</dbReference>
<gene>
    <name evidence="33" type="ORF">TAPDE_004798</name>
</gene>
<dbReference type="Proteomes" id="UP000013776">
    <property type="component" value="Unassembled WGS sequence"/>
</dbReference>
<comment type="cofactor">
    <cofactor evidence="1">
        <name>pantetheine 4'-phosphate</name>
        <dbReference type="ChEBI" id="CHEBI:47942"/>
    </cofactor>
</comment>
<evidence type="ECO:0000313" key="34">
    <source>
        <dbReference type="Proteomes" id="UP000013776"/>
    </source>
</evidence>
<dbReference type="InterPro" id="IPR036477">
    <property type="entry name" value="Formyl_transf_N_sf"/>
</dbReference>
<dbReference type="Gene3D" id="3.30.300.30">
    <property type="match status" value="1"/>
</dbReference>
<dbReference type="CDD" id="cd05235">
    <property type="entry name" value="SDR_e1"/>
    <property type="match status" value="1"/>
</dbReference>
<protein>
    <recommendedName>
        <fullName evidence="12">Phosphoribosylglycinamide formyltransferase</fullName>
        <ecNumber evidence="11">1.2.1.31</ecNumber>
        <ecNumber evidence="10">1.2.1.95</ecNumber>
        <ecNumber evidence="9">1.5.1.6</ecNumber>
        <ecNumber evidence="8">2.1.2.2</ecNumber>
    </recommendedName>
    <alternativeName>
        <fullName evidence="25">5'-phosphoribosylglycinamide transformylase</fullName>
    </alternativeName>
    <alternativeName>
        <fullName evidence="22">Alpha-aminoadipate reductase</fullName>
    </alternativeName>
    <alternativeName>
        <fullName evidence="24">GAR transformylase</fullName>
    </alternativeName>
    <alternativeName>
        <fullName evidence="21">L-aminoadipate-semialdehyde dehydrogenase</fullName>
    </alternativeName>
</protein>
<evidence type="ECO:0000256" key="14">
    <source>
        <dbReference type="ARBA" id="ARBA00022553"/>
    </source>
</evidence>
<comment type="similarity">
    <text evidence="6">In the C-terminal section; belongs to the aldehyde dehydrogenase family. ALDH1L subfamily.</text>
</comment>
<dbReference type="InterPro" id="IPR036736">
    <property type="entry name" value="ACP-like_sf"/>
</dbReference>
<evidence type="ECO:0000256" key="17">
    <source>
        <dbReference type="ARBA" id="ARBA00022755"/>
    </source>
</evidence>
<evidence type="ECO:0000256" key="20">
    <source>
        <dbReference type="ARBA" id="ARBA00023154"/>
    </source>
</evidence>
<comment type="catalytic activity">
    <reaction evidence="28">
        <text>(S)-2-amino-6-oxohexanoate + AMP + diphosphate + NADP(+) = L-2-aminoadipate + ATP + NADPH + H(+)</text>
        <dbReference type="Rhea" id="RHEA:46936"/>
        <dbReference type="ChEBI" id="CHEBI:15378"/>
        <dbReference type="ChEBI" id="CHEBI:30616"/>
        <dbReference type="ChEBI" id="CHEBI:33019"/>
        <dbReference type="ChEBI" id="CHEBI:57783"/>
        <dbReference type="ChEBI" id="CHEBI:58321"/>
        <dbReference type="ChEBI" id="CHEBI:58349"/>
        <dbReference type="ChEBI" id="CHEBI:58672"/>
        <dbReference type="ChEBI" id="CHEBI:456215"/>
        <dbReference type="EC" id="1.2.1.95"/>
    </reaction>
</comment>
<dbReference type="PROSITE" id="PS00012">
    <property type="entry name" value="PHOSPHOPANTETHEINE"/>
    <property type="match status" value="1"/>
</dbReference>
<keyword evidence="17" id="KW-0658">Purine biosynthesis</keyword>
<dbReference type="InterPro" id="IPR000873">
    <property type="entry name" value="AMP-dep_synth/lig_dom"/>
</dbReference>
<comment type="catalytic activity">
    <reaction evidence="27">
        <text>(6R)-10-formyltetrahydrofolate + NADP(+) + H2O = (6S)-5,6,7,8-tetrahydrofolate + CO2 + NADPH + H(+)</text>
        <dbReference type="Rhea" id="RHEA:10180"/>
        <dbReference type="ChEBI" id="CHEBI:15377"/>
        <dbReference type="ChEBI" id="CHEBI:15378"/>
        <dbReference type="ChEBI" id="CHEBI:16526"/>
        <dbReference type="ChEBI" id="CHEBI:57453"/>
        <dbReference type="ChEBI" id="CHEBI:57783"/>
        <dbReference type="ChEBI" id="CHEBI:58349"/>
        <dbReference type="ChEBI" id="CHEBI:195366"/>
        <dbReference type="EC" id="1.5.1.6"/>
    </reaction>
    <physiologicalReaction direction="left-to-right" evidence="27">
        <dbReference type="Rhea" id="RHEA:10181"/>
    </physiologicalReaction>
</comment>
<dbReference type="PIRSF" id="PIRSF001617">
    <property type="entry name" value="Alpha-AR"/>
    <property type="match status" value="1"/>
</dbReference>
<dbReference type="Pfam" id="PF00501">
    <property type="entry name" value="AMP-binding"/>
    <property type="match status" value="1"/>
</dbReference>
<dbReference type="FunFam" id="3.40.50.720:FF:000787">
    <property type="entry name" value="L-2-aminoadipate reductase"/>
    <property type="match status" value="1"/>
</dbReference>
<dbReference type="Gene3D" id="1.10.1200.10">
    <property type="entry name" value="ACP-like"/>
    <property type="match status" value="1"/>
</dbReference>
<dbReference type="InterPro" id="IPR036291">
    <property type="entry name" value="NAD(P)-bd_dom_sf"/>
</dbReference>
<evidence type="ECO:0000259" key="32">
    <source>
        <dbReference type="PROSITE" id="PS50075"/>
    </source>
</evidence>
<evidence type="ECO:0000256" key="15">
    <source>
        <dbReference type="ARBA" id="ARBA00022605"/>
    </source>
</evidence>
<evidence type="ECO:0000256" key="24">
    <source>
        <dbReference type="ARBA" id="ARBA00041324"/>
    </source>
</evidence>
<comment type="similarity">
    <text evidence="7">In the N-terminal section; belongs to the GART family.</text>
</comment>
<dbReference type="FunFam" id="3.40.50.170:FF:000009">
    <property type="entry name" value="Phosphoribosylglycinamide formyltransferase (Eurofung)"/>
    <property type="match status" value="1"/>
</dbReference>
<evidence type="ECO:0000256" key="18">
    <source>
        <dbReference type="ARBA" id="ARBA00022857"/>
    </source>
</evidence>
<comment type="catalytic activity">
    <reaction evidence="30">
        <text>(S)-2-amino-6-oxohexanoate + NADP(+) + H2O = L-2-aminoadipate + NADPH + 2 H(+)</text>
        <dbReference type="Rhea" id="RHEA:12304"/>
        <dbReference type="ChEBI" id="CHEBI:15377"/>
        <dbReference type="ChEBI" id="CHEBI:15378"/>
        <dbReference type="ChEBI" id="CHEBI:57783"/>
        <dbReference type="ChEBI" id="CHEBI:58321"/>
        <dbReference type="ChEBI" id="CHEBI:58349"/>
        <dbReference type="ChEBI" id="CHEBI:58672"/>
        <dbReference type="EC" id="1.2.1.31"/>
    </reaction>
</comment>
<keyword evidence="34" id="KW-1185">Reference proteome</keyword>
<dbReference type="GO" id="GO:0004644">
    <property type="term" value="F:phosphoribosylglycinamide formyltransferase activity"/>
    <property type="evidence" value="ECO:0007669"/>
    <property type="project" value="UniProtKB-EC"/>
</dbReference>